<reference evidence="5" key="1">
    <citation type="submission" date="2020-04" db="EMBL/GenBank/DDBJ databases">
        <authorList>
            <person name="Alioto T."/>
            <person name="Alioto T."/>
            <person name="Gomez Garrido J."/>
        </authorList>
    </citation>
    <scope>NUCLEOTIDE SEQUENCE</scope>
    <source>
        <strain evidence="5">A484AB</strain>
    </source>
</reference>
<comment type="caution">
    <text evidence="5">The sequence shown here is derived from an EMBL/GenBank/DDBJ whole genome shotgun (WGS) entry which is preliminary data.</text>
</comment>
<keyword evidence="6" id="KW-1185">Reference proteome</keyword>
<evidence type="ECO:0000313" key="5">
    <source>
        <dbReference type="EMBL" id="CAB4000846.1"/>
    </source>
</evidence>
<dbReference type="InterPro" id="IPR029058">
    <property type="entry name" value="AB_hydrolase_fold"/>
</dbReference>
<comment type="subcellular location">
    <subcellularLocation>
        <location evidence="1">Cytoplasm</location>
    </subcellularLocation>
</comment>
<evidence type="ECO:0000313" key="6">
    <source>
        <dbReference type="Proteomes" id="UP001152795"/>
    </source>
</evidence>
<evidence type="ECO:0000256" key="1">
    <source>
        <dbReference type="ARBA" id="ARBA00004496"/>
    </source>
</evidence>
<dbReference type="GO" id="GO:0005737">
    <property type="term" value="C:cytoplasm"/>
    <property type="evidence" value="ECO:0007669"/>
    <property type="project" value="UniProtKB-SubCell"/>
</dbReference>
<dbReference type="PANTHER" id="PTHR46197">
    <property type="entry name" value="PROTEIN ABHD14B-LIKE"/>
    <property type="match status" value="1"/>
</dbReference>
<evidence type="ECO:0000256" key="3">
    <source>
        <dbReference type="ARBA" id="ARBA00037942"/>
    </source>
</evidence>
<feature type="domain" description="AB hydrolase-1" evidence="4">
    <location>
        <begin position="111"/>
        <end position="212"/>
    </location>
</feature>
<evidence type="ECO:0000259" key="4">
    <source>
        <dbReference type="Pfam" id="PF00561"/>
    </source>
</evidence>
<proteinExistence type="inferred from homology"/>
<dbReference type="SUPFAM" id="SSF53474">
    <property type="entry name" value="alpha/beta-Hydrolases"/>
    <property type="match status" value="1"/>
</dbReference>
<keyword evidence="2" id="KW-0963">Cytoplasm</keyword>
<comment type="similarity">
    <text evidence="3">Belongs to the AB hydrolase superfamily. ABHD14 family.</text>
</comment>
<dbReference type="PANTHER" id="PTHR46197:SF3">
    <property type="entry name" value="AB HYDROLASE-1 DOMAIN-CONTAINING PROTEIN"/>
    <property type="match status" value="1"/>
</dbReference>
<dbReference type="Gene3D" id="3.40.50.1820">
    <property type="entry name" value="alpha/beta hydrolase"/>
    <property type="match status" value="1"/>
</dbReference>
<protein>
    <recommendedName>
        <fullName evidence="4">AB hydrolase-1 domain-containing protein</fullName>
    </recommendedName>
</protein>
<dbReference type="InterPro" id="IPR000073">
    <property type="entry name" value="AB_hydrolase_1"/>
</dbReference>
<dbReference type="EMBL" id="CACRXK020003944">
    <property type="protein sequence ID" value="CAB4000846.1"/>
    <property type="molecule type" value="Genomic_DNA"/>
</dbReference>
<evidence type="ECO:0000256" key="2">
    <source>
        <dbReference type="ARBA" id="ARBA00022490"/>
    </source>
</evidence>
<sequence>MRRMNNGTKWTLFFIFIIAFGLTAFKMFESLSTKRRVKPNVYPKSHNYELILLRNEAPHIRTFTTKAIIKPTAVIVTKPPIPVIKPLKVSWKQGEIFYREIKPIKSSKLNVLLLHGREFTSANWTSLKTMDILAKHGYHVIAMDLPGSGKSTYKINDLQSDKKRAKVLENFIRKVGLLSPVIVSPSASGRYSLPYIASLRDPKAVSGFISIAVEGTDRILGKNMKHFPPTLILRGSRDTSLGVTSSNALKMYVPHTTEKVIKKAGRFCYINKPDEFHEILLNFLRDSVGQNIV</sequence>
<organism evidence="5 6">
    <name type="scientific">Paramuricea clavata</name>
    <name type="common">Red gorgonian</name>
    <name type="synonym">Violescent sea-whip</name>
    <dbReference type="NCBI Taxonomy" id="317549"/>
    <lineage>
        <taxon>Eukaryota</taxon>
        <taxon>Metazoa</taxon>
        <taxon>Cnidaria</taxon>
        <taxon>Anthozoa</taxon>
        <taxon>Octocorallia</taxon>
        <taxon>Malacalcyonacea</taxon>
        <taxon>Plexauridae</taxon>
        <taxon>Paramuricea</taxon>
    </lineage>
</organism>
<accession>A0A6S7H9J3</accession>
<dbReference type="Proteomes" id="UP001152795">
    <property type="component" value="Unassembled WGS sequence"/>
</dbReference>
<dbReference type="AlphaFoldDB" id="A0A6S7H9J3"/>
<name>A0A6S7H9J3_PARCT</name>
<dbReference type="OrthoDB" id="284184at2759"/>
<gene>
    <name evidence="5" type="ORF">PACLA_8A052976</name>
</gene>
<dbReference type="Pfam" id="PF00561">
    <property type="entry name" value="Abhydrolase_1"/>
    <property type="match status" value="1"/>
</dbReference>